<proteinExistence type="predicted"/>
<reference evidence="2" key="1">
    <citation type="submission" date="2021-01" db="EMBL/GenBank/DDBJ databases">
        <authorList>
            <person name="Corre E."/>
            <person name="Pelletier E."/>
            <person name="Niang G."/>
            <person name="Scheremetjew M."/>
            <person name="Finn R."/>
            <person name="Kale V."/>
            <person name="Holt S."/>
            <person name="Cochrane G."/>
            <person name="Meng A."/>
            <person name="Brown T."/>
            <person name="Cohen L."/>
        </authorList>
    </citation>
    <scope>NUCLEOTIDE SEQUENCE</scope>
    <source>
        <strain evidence="2">CCMP1452</strain>
    </source>
</reference>
<protein>
    <submittedName>
        <fullName evidence="2">Uncharacterized protein</fullName>
    </submittedName>
</protein>
<accession>A0A7S2WH52</accession>
<sequence>MQLINVQGSHPYPRRNMADNWNREESEDRDTTRSRHIFTISYEGCPAIRKSSLQTKIALSSTESEYTGLSYALRDTIPLMRLLKEMEKYGIVKYVSPPTVHCRLYKDNGGALKMTREYKYRHCTTFLNIKLHHFKDYVEKGDISIHKIVTYDQSADYFNNLLEDAIFVKHRGVVQGW</sequence>
<dbReference type="EMBL" id="HBHI01022419">
    <property type="protein sequence ID" value="CAD9687775.1"/>
    <property type="molecule type" value="Transcribed_RNA"/>
</dbReference>
<evidence type="ECO:0000256" key="1">
    <source>
        <dbReference type="SAM" id="MobiDB-lite"/>
    </source>
</evidence>
<dbReference type="CDD" id="cd09272">
    <property type="entry name" value="RNase_HI_RT_Ty1"/>
    <property type="match status" value="1"/>
</dbReference>
<gene>
    <name evidence="2" type="ORF">EANT1437_LOCUS11523</name>
</gene>
<name>A0A7S2WH52_9STRA</name>
<feature type="region of interest" description="Disordered" evidence="1">
    <location>
        <begin position="1"/>
        <end position="29"/>
    </location>
</feature>
<dbReference type="AlphaFoldDB" id="A0A7S2WH52"/>
<organism evidence="2">
    <name type="scientific">Eucampia antarctica</name>
    <dbReference type="NCBI Taxonomy" id="49252"/>
    <lineage>
        <taxon>Eukaryota</taxon>
        <taxon>Sar</taxon>
        <taxon>Stramenopiles</taxon>
        <taxon>Ochrophyta</taxon>
        <taxon>Bacillariophyta</taxon>
        <taxon>Mediophyceae</taxon>
        <taxon>Biddulphiophycidae</taxon>
        <taxon>Hemiaulales</taxon>
        <taxon>Hemiaulaceae</taxon>
        <taxon>Eucampia</taxon>
    </lineage>
</organism>
<evidence type="ECO:0000313" key="2">
    <source>
        <dbReference type="EMBL" id="CAD9687775.1"/>
    </source>
</evidence>